<sequence>MSGLEFLFLGMRRLFLFLILFTILSCGNQNEKGVIQGSEETFLTSHETIWLDSDFNSYLNSESGYLTWKPNKEGIKSVRKTIQKAIVDGKFNRLNETARTNIESYFYFQYIPYTDHKGQRVIFINAFCDLLGETKPIIVVDNETGTEHELSWKDYFIEVSDGGWCYWQMEVNIDTGEYFNLHINGIG</sequence>
<proteinExistence type="predicted"/>
<reference evidence="1 2" key="1">
    <citation type="submission" date="2016-11" db="EMBL/GenBank/DDBJ databases">
        <title>Trade-off between light-utilization and light-protection in marine flavobacteria.</title>
        <authorList>
            <person name="Kumagai Y."/>
        </authorList>
    </citation>
    <scope>NUCLEOTIDE SEQUENCE [LARGE SCALE GENOMIC DNA]</scope>
    <source>
        <strain evidence="1 2">JCM 13191</strain>
    </source>
</reference>
<dbReference type="AlphaFoldDB" id="A0A1W6MNT2"/>
<accession>A0A1W6MNT2</accession>
<dbReference type="RefSeq" id="WP_085767934.1">
    <property type="nucleotide sequence ID" value="NZ_CP019344.1"/>
</dbReference>
<evidence type="ECO:0000313" key="1">
    <source>
        <dbReference type="EMBL" id="ARN79129.1"/>
    </source>
</evidence>
<dbReference type="EMBL" id="CP019344">
    <property type="protein sequence ID" value="ARN79129.1"/>
    <property type="molecule type" value="Genomic_DNA"/>
</dbReference>
<dbReference type="STRING" id="331648.BST97_14680"/>
<keyword evidence="2" id="KW-1185">Reference proteome</keyword>
<name>A0A1W6MNT2_9FLAO</name>
<protein>
    <submittedName>
        <fullName evidence="1">Uncharacterized protein</fullName>
    </submittedName>
</protein>
<dbReference type="OrthoDB" id="4301792at2"/>
<organism evidence="1 2">
    <name type="scientific">Nonlabens spongiae</name>
    <dbReference type="NCBI Taxonomy" id="331648"/>
    <lineage>
        <taxon>Bacteria</taxon>
        <taxon>Pseudomonadati</taxon>
        <taxon>Bacteroidota</taxon>
        <taxon>Flavobacteriia</taxon>
        <taxon>Flavobacteriales</taxon>
        <taxon>Flavobacteriaceae</taxon>
        <taxon>Nonlabens</taxon>
    </lineage>
</organism>
<gene>
    <name evidence="1" type="ORF">BST97_14680</name>
</gene>
<evidence type="ECO:0000313" key="2">
    <source>
        <dbReference type="Proteomes" id="UP000193431"/>
    </source>
</evidence>
<dbReference type="Proteomes" id="UP000193431">
    <property type="component" value="Chromosome"/>
</dbReference>